<sequence length="113" mass="12141">MIDFPKGVEIGTAPMPLCCEQCGESSDEPRGDFDTPPAGWMVIKANFFDGHWPGIQPLSMSGDNNVLFCCPACASAWIVRWGDACVGGFAPAPEACPSPDDPPRYLGLRREGH</sequence>
<reference evidence="1" key="1">
    <citation type="submission" date="2020-03" db="EMBL/GenBank/DDBJ databases">
        <title>The deep terrestrial virosphere.</title>
        <authorList>
            <person name="Holmfeldt K."/>
            <person name="Nilsson E."/>
            <person name="Simone D."/>
            <person name="Lopez-Fernandez M."/>
            <person name="Wu X."/>
            <person name="de Brujin I."/>
            <person name="Lundin D."/>
            <person name="Andersson A."/>
            <person name="Bertilsson S."/>
            <person name="Dopson M."/>
        </authorList>
    </citation>
    <scope>NUCLEOTIDE SEQUENCE</scope>
    <source>
        <strain evidence="1">TM448A04287</strain>
        <strain evidence="2">TM448B04948</strain>
    </source>
</reference>
<evidence type="ECO:0000313" key="1">
    <source>
        <dbReference type="EMBL" id="QJA54067.1"/>
    </source>
</evidence>
<dbReference type="EMBL" id="MT145114">
    <property type="protein sequence ID" value="QJI03732.1"/>
    <property type="molecule type" value="Genomic_DNA"/>
</dbReference>
<gene>
    <name evidence="1" type="ORF">TM448A04287_0005</name>
    <name evidence="2" type="ORF">TM448B04948_0006</name>
</gene>
<organism evidence="1">
    <name type="scientific">viral metagenome</name>
    <dbReference type="NCBI Taxonomy" id="1070528"/>
    <lineage>
        <taxon>unclassified sequences</taxon>
        <taxon>metagenomes</taxon>
        <taxon>organismal metagenomes</taxon>
    </lineage>
</organism>
<accession>A0A6H2A3B7</accession>
<dbReference type="EMBL" id="MT144474">
    <property type="protein sequence ID" value="QJA54067.1"/>
    <property type="molecule type" value="Genomic_DNA"/>
</dbReference>
<dbReference type="AlphaFoldDB" id="A0A6H2A3B7"/>
<protein>
    <submittedName>
        <fullName evidence="1">Uncharacterized protein</fullName>
    </submittedName>
</protein>
<proteinExistence type="predicted"/>
<evidence type="ECO:0000313" key="2">
    <source>
        <dbReference type="EMBL" id="QJI03732.1"/>
    </source>
</evidence>
<name>A0A6H2A3B7_9ZZZZ</name>